<dbReference type="EMBL" id="LKCW01000019">
    <property type="protein sequence ID" value="KPM44476.1"/>
    <property type="molecule type" value="Genomic_DNA"/>
</dbReference>
<reference evidence="2 3" key="1">
    <citation type="submission" date="2015-09" db="EMBL/GenBank/DDBJ databases">
        <title>Draft genome of a European isolate of the apple canker pathogen Neonectria ditissima.</title>
        <authorList>
            <person name="Gomez-Cortecero A."/>
            <person name="Harrison R.J."/>
            <person name="Armitage A.D."/>
        </authorList>
    </citation>
    <scope>NUCLEOTIDE SEQUENCE [LARGE SCALE GENOMIC DNA]</scope>
    <source>
        <strain evidence="2 3">R09/05</strain>
    </source>
</reference>
<name>A0A0N8H8G1_9HYPO</name>
<evidence type="ECO:0000256" key="1">
    <source>
        <dbReference type="SAM" id="MobiDB-lite"/>
    </source>
</evidence>
<dbReference type="AlphaFoldDB" id="A0A0N8H8G1"/>
<dbReference type="OrthoDB" id="4363044at2759"/>
<proteinExistence type="predicted"/>
<sequence>MASATPTSAPESTAPESTSPEPAALEPSAQGRADDWIDSNSHFLRSPWPFNKTPSRLERLIDTTITSPEDSTTRISFLYGGFQVWLACACNTASPSPSNAQFDKLSLRVRALAAGKVAEVVPHLTIKTAMLQMENKRRKLADGIRISPSSNTEPPYSATLTTNQIHSGPVVESVLNPTTDCDASSRLQTLENASVDGIGQLLPDFMASAILRNVNSDVTAKVKMIFPVVFAERSSCQMILTVGRTHVEHFVRSLYGIHVELTGQGREIVDMAGGGRIGALSNFVLRRADAGVIEQEFGTTVATAFEQSEDRKFEVLMGSRRRTRLLEMNIPGEYLEADITIWLDARLGTQIRHMLYNK</sequence>
<feature type="compositionally biased region" description="Polar residues" evidence="1">
    <location>
        <begin position="1"/>
        <end position="20"/>
    </location>
</feature>
<accession>A0A0N8H8G1</accession>
<evidence type="ECO:0000313" key="2">
    <source>
        <dbReference type="EMBL" id="KPM44476.1"/>
    </source>
</evidence>
<keyword evidence="3" id="KW-1185">Reference proteome</keyword>
<gene>
    <name evidence="2" type="ORF">AK830_g2078</name>
</gene>
<comment type="caution">
    <text evidence="2">The sequence shown here is derived from an EMBL/GenBank/DDBJ whole genome shotgun (WGS) entry which is preliminary data.</text>
</comment>
<dbReference type="Proteomes" id="UP000050424">
    <property type="component" value="Unassembled WGS sequence"/>
</dbReference>
<dbReference type="STRING" id="78410.A0A0N8H8G1"/>
<organism evidence="2 3">
    <name type="scientific">Neonectria ditissima</name>
    <dbReference type="NCBI Taxonomy" id="78410"/>
    <lineage>
        <taxon>Eukaryota</taxon>
        <taxon>Fungi</taxon>
        <taxon>Dikarya</taxon>
        <taxon>Ascomycota</taxon>
        <taxon>Pezizomycotina</taxon>
        <taxon>Sordariomycetes</taxon>
        <taxon>Hypocreomycetidae</taxon>
        <taxon>Hypocreales</taxon>
        <taxon>Nectriaceae</taxon>
        <taxon>Neonectria</taxon>
    </lineage>
</organism>
<feature type="region of interest" description="Disordered" evidence="1">
    <location>
        <begin position="1"/>
        <end position="35"/>
    </location>
</feature>
<protein>
    <submittedName>
        <fullName evidence="2">Uncharacterized protein</fullName>
    </submittedName>
</protein>
<evidence type="ECO:0000313" key="3">
    <source>
        <dbReference type="Proteomes" id="UP000050424"/>
    </source>
</evidence>